<evidence type="ECO:0000256" key="5">
    <source>
        <dbReference type="ARBA" id="ARBA00023306"/>
    </source>
</evidence>
<proteinExistence type="inferred from homology"/>
<dbReference type="HAMAP" id="MF_00208">
    <property type="entry name" value="MurE"/>
    <property type="match status" value="1"/>
</dbReference>
<evidence type="ECO:0000256" key="4">
    <source>
        <dbReference type="ARBA" id="ARBA00022984"/>
    </source>
</evidence>
<comment type="subcellular location">
    <subcellularLocation>
        <location evidence="7 8">Cytoplasm</location>
    </subcellularLocation>
</comment>
<gene>
    <name evidence="7 12" type="primary">murE</name>
    <name evidence="12" type="ORF">SIID45300_02630</name>
</gene>
<keyword evidence="4 7" id="KW-0573">Peptidoglycan synthesis</keyword>
<feature type="binding site" evidence="7">
    <location>
        <position position="464"/>
    </location>
    <ligand>
        <name>meso-2,6-diaminopimelate</name>
        <dbReference type="ChEBI" id="CHEBI:57791"/>
    </ligand>
</feature>
<feature type="binding site" evidence="7">
    <location>
        <begin position="151"/>
        <end position="152"/>
    </location>
    <ligand>
        <name>UDP-N-acetyl-alpha-D-muramoyl-L-alanyl-D-glutamate</name>
        <dbReference type="ChEBI" id="CHEBI:83900"/>
    </ligand>
</feature>
<sequence length="497" mass="52557">MRLSELLRANRGQGLRQTGADVEITGLCSDSRAVTPGALFAALPGTRADGGRFIDAAIAAGAVTILHDGSRELPVPSLIHPEPRVALAHLAAAFHGHPADRLTMLAVTGSNGKTSVAGMVEAILHAAETPIGVIGTTGIRHPGGALAPTLTTPDPVTFQATLAAMHQAGCQAVVAEVSSHALDQARCAGIPWQVAAFTNLSRDHLDYHGSMEAYWQAKRRLFLNPPYPDAAVINLDDPKGPELAADCLAMGISVSGFTLEGHREAKIRAEGIGLDWQTTRFELFTPNQSRAITLKTAGRFHVANALTAAALCRRIGIDMTTIADGLARFQPVKGRMETIRQGQPFTILVDFAHTPDALERLLSTMIEISPRARRILLFGCGGERDAGKRPLMGAIAARLANFTILTDDNPRSEDPSAIRAAIRAGMTGAEERLLEIPGRAEAIGQAIGMARAGDVVLIAGKGHETQQILADGPIPFDDAQVARAYLAEIGFQGLSNP</sequence>
<feature type="domain" description="Mur ligase C-terminal" evidence="10">
    <location>
        <begin position="334"/>
        <end position="462"/>
    </location>
</feature>
<dbReference type="GO" id="GO:0008765">
    <property type="term" value="F:UDP-N-acetylmuramoylalanyl-D-glutamate-2,6-diaminopimelate ligase activity"/>
    <property type="evidence" value="ECO:0007669"/>
    <property type="project" value="UniProtKB-EC"/>
</dbReference>
<keyword evidence="7" id="KW-0963">Cytoplasm</keyword>
<dbReference type="EMBL" id="BAAFGK010000004">
    <property type="protein sequence ID" value="GAB0058283.1"/>
    <property type="molecule type" value="Genomic_DNA"/>
</dbReference>
<comment type="catalytic activity">
    <reaction evidence="7">
        <text>UDP-N-acetyl-alpha-D-muramoyl-L-alanyl-D-glutamate + meso-2,6-diaminopimelate + ATP = UDP-N-acetyl-alpha-D-muramoyl-L-alanyl-gamma-D-glutamyl-meso-2,6-diaminopimelate + ADP + phosphate + H(+)</text>
        <dbReference type="Rhea" id="RHEA:23676"/>
        <dbReference type="ChEBI" id="CHEBI:15378"/>
        <dbReference type="ChEBI" id="CHEBI:30616"/>
        <dbReference type="ChEBI" id="CHEBI:43474"/>
        <dbReference type="ChEBI" id="CHEBI:57791"/>
        <dbReference type="ChEBI" id="CHEBI:83900"/>
        <dbReference type="ChEBI" id="CHEBI:83905"/>
        <dbReference type="ChEBI" id="CHEBI:456216"/>
        <dbReference type="EC" id="6.3.2.13"/>
    </reaction>
</comment>
<comment type="caution">
    <text evidence="12">The sequence shown here is derived from an EMBL/GenBank/DDBJ whole genome shotgun (WGS) entry which is preliminary data.</text>
</comment>
<dbReference type="InterPro" id="IPR035911">
    <property type="entry name" value="MurE/MurF_N"/>
</dbReference>
<feature type="binding site" evidence="7">
    <location>
        <begin position="408"/>
        <end position="411"/>
    </location>
    <ligand>
        <name>meso-2,6-diaminopimelate</name>
        <dbReference type="ChEBI" id="CHEBI:57791"/>
    </ligand>
</feature>
<evidence type="ECO:0000256" key="1">
    <source>
        <dbReference type="ARBA" id="ARBA00005898"/>
    </source>
</evidence>
<keyword evidence="7" id="KW-0067">ATP-binding</keyword>
<dbReference type="RefSeq" id="WP_420905961.1">
    <property type="nucleotide sequence ID" value="NZ_BAAFGK010000004.1"/>
</dbReference>
<dbReference type="Pfam" id="PF02875">
    <property type="entry name" value="Mur_ligase_C"/>
    <property type="match status" value="1"/>
</dbReference>
<dbReference type="NCBIfam" id="TIGR01085">
    <property type="entry name" value="murE"/>
    <property type="match status" value="1"/>
</dbReference>
<feature type="domain" description="Mur ligase N-terminal catalytic" evidence="9">
    <location>
        <begin position="23"/>
        <end position="71"/>
    </location>
</feature>
<feature type="binding site" evidence="7">
    <location>
        <position position="384"/>
    </location>
    <ligand>
        <name>meso-2,6-diaminopimelate</name>
        <dbReference type="ChEBI" id="CHEBI:57791"/>
    </ligand>
</feature>
<evidence type="ECO:0000313" key="12">
    <source>
        <dbReference type="EMBL" id="GAB0058283.1"/>
    </source>
</evidence>
<dbReference type="InterPro" id="IPR004101">
    <property type="entry name" value="Mur_ligase_C"/>
</dbReference>
<keyword evidence="6 7" id="KW-0961">Cell wall biogenesis/degradation</keyword>
<comment type="PTM">
    <text evidence="7">Carboxylation is probably crucial for Mg(2+) binding and, consequently, for the gamma-phosphate positioning of ATP.</text>
</comment>
<feature type="domain" description="Mur ligase central" evidence="11">
    <location>
        <begin position="107"/>
        <end position="311"/>
    </location>
</feature>
<dbReference type="PANTHER" id="PTHR23135:SF4">
    <property type="entry name" value="UDP-N-ACETYLMURAMOYL-L-ALANYL-D-GLUTAMATE--2,6-DIAMINOPIMELATE LIGASE MURE HOMOLOG, CHLOROPLASTIC"/>
    <property type="match status" value="1"/>
</dbReference>
<comment type="similarity">
    <text evidence="1 7">Belongs to the MurCDEF family. MurE subfamily.</text>
</comment>
<dbReference type="Pfam" id="PF01225">
    <property type="entry name" value="Mur_ligase"/>
    <property type="match status" value="1"/>
</dbReference>
<dbReference type="SUPFAM" id="SSF53244">
    <property type="entry name" value="MurD-like peptide ligases, peptide-binding domain"/>
    <property type="match status" value="1"/>
</dbReference>
<dbReference type="InterPro" id="IPR036615">
    <property type="entry name" value="Mur_ligase_C_dom_sf"/>
</dbReference>
<feature type="short sequence motif" description="Meso-diaminopimelate recognition motif" evidence="7">
    <location>
        <begin position="408"/>
        <end position="411"/>
    </location>
</feature>
<name>A0ABQ0CBN7_9PROT</name>
<evidence type="ECO:0000259" key="10">
    <source>
        <dbReference type="Pfam" id="PF02875"/>
    </source>
</evidence>
<reference evidence="12 13" key="1">
    <citation type="submission" date="2024-05" db="EMBL/GenBank/DDBJ databases">
        <authorList>
            <consortium name="Candidatus Magnetaquicoccaceae bacterium FCR-1 genome sequencing consortium"/>
            <person name="Shimoshige H."/>
            <person name="Shimamura S."/>
            <person name="Taoka A."/>
            <person name="Kobayashi H."/>
            <person name="Maekawa T."/>
        </authorList>
    </citation>
    <scope>NUCLEOTIDE SEQUENCE [LARGE SCALE GENOMIC DNA]</scope>
    <source>
        <strain evidence="12 13">FCR-1</strain>
    </source>
</reference>
<dbReference type="PANTHER" id="PTHR23135">
    <property type="entry name" value="MUR LIGASE FAMILY MEMBER"/>
    <property type="match status" value="1"/>
</dbReference>
<evidence type="ECO:0000313" key="13">
    <source>
        <dbReference type="Proteomes" id="UP001628193"/>
    </source>
</evidence>
<keyword evidence="7 12" id="KW-0436">Ligase</keyword>
<dbReference type="SUPFAM" id="SSF63418">
    <property type="entry name" value="MurE/MurF N-terminal domain"/>
    <property type="match status" value="1"/>
</dbReference>
<dbReference type="NCBIfam" id="NF001126">
    <property type="entry name" value="PRK00139.1-4"/>
    <property type="match status" value="1"/>
</dbReference>
<dbReference type="Gene3D" id="3.90.190.20">
    <property type="entry name" value="Mur ligase, C-terminal domain"/>
    <property type="match status" value="1"/>
</dbReference>
<reference evidence="12 13" key="2">
    <citation type="submission" date="2024-09" db="EMBL/GenBank/DDBJ databases">
        <title>Draft genome sequence of Candidatus Magnetaquicoccaceae bacterium FCR-1.</title>
        <authorList>
            <person name="Shimoshige H."/>
            <person name="Shimamura S."/>
            <person name="Taoka A."/>
            <person name="Kobayashi H."/>
            <person name="Maekawa T."/>
        </authorList>
    </citation>
    <scope>NUCLEOTIDE SEQUENCE [LARGE SCALE GENOMIC DNA]</scope>
    <source>
        <strain evidence="12 13">FCR-1</strain>
    </source>
</reference>
<feature type="binding site" evidence="7">
    <location>
        <position position="178"/>
    </location>
    <ligand>
        <name>UDP-N-acetyl-alpha-D-muramoyl-L-alanyl-D-glutamate</name>
        <dbReference type="ChEBI" id="CHEBI:83900"/>
    </ligand>
</feature>
<keyword evidence="7" id="KW-0460">Magnesium</keyword>
<dbReference type="SUPFAM" id="SSF53623">
    <property type="entry name" value="MurD-like peptide ligases, catalytic domain"/>
    <property type="match status" value="1"/>
</dbReference>
<keyword evidence="2 7" id="KW-0132">Cell division</keyword>
<keyword evidence="13" id="KW-1185">Reference proteome</keyword>
<dbReference type="InterPro" id="IPR036565">
    <property type="entry name" value="Mur-like_cat_sf"/>
</dbReference>
<dbReference type="Gene3D" id="3.40.1190.10">
    <property type="entry name" value="Mur-like, catalytic domain"/>
    <property type="match status" value="1"/>
</dbReference>
<feature type="binding site" evidence="7">
    <location>
        <position position="31"/>
    </location>
    <ligand>
        <name>UDP-N-acetyl-alpha-D-muramoyl-L-alanyl-D-glutamate</name>
        <dbReference type="ChEBI" id="CHEBI:83900"/>
    </ligand>
</feature>
<evidence type="ECO:0000256" key="8">
    <source>
        <dbReference type="RuleBase" id="RU004135"/>
    </source>
</evidence>
<keyword evidence="3 7" id="KW-0133">Cell shape</keyword>
<comment type="pathway">
    <text evidence="7 8">Cell wall biogenesis; peptidoglycan biosynthesis.</text>
</comment>
<evidence type="ECO:0000256" key="6">
    <source>
        <dbReference type="ARBA" id="ARBA00023316"/>
    </source>
</evidence>
<evidence type="ECO:0000259" key="9">
    <source>
        <dbReference type="Pfam" id="PF01225"/>
    </source>
</evidence>
<dbReference type="NCBIfam" id="NF001124">
    <property type="entry name" value="PRK00139.1-2"/>
    <property type="match status" value="1"/>
</dbReference>
<dbReference type="InterPro" id="IPR005761">
    <property type="entry name" value="UDP-N-AcMur-Glu-dNH2Pim_ligase"/>
</dbReference>
<dbReference type="EC" id="6.3.2.13" evidence="7"/>
<comment type="function">
    <text evidence="7">Catalyzes the addition of meso-diaminopimelic acid to the nucleotide precursor UDP-N-acetylmuramoyl-L-alanyl-D-glutamate (UMAG) in the biosynthesis of bacterial cell-wall peptidoglycan.</text>
</comment>
<feature type="binding site" evidence="7">
    <location>
        <position position="184"/>
    </location>
    <ligand>
        <name>UDP-N-acetyl-alpha-D-muramoyl-L-alanyl-D-glutamate</name>
        <dbReference type="ChEBI" id="CHEBI:83900"/>
    </ligand>
</feature>
<dbReference type="Proteomes" id="UP001628193">
    <property type="component" value="Unassembled WGS sequence"/>
</dbReference>
<evidence type="ECO:0000256" key="3">
    <source>
        <dbReference type="ARBA" id="ARBA00022960"/>
    </source>
</evidence>
<accession>A0ABQ0CBN7</accession>
<evidence type="ECO:0000259" key="11">
    <source>
        <dbReference type="Pfam" id="PF08245"/>
    </source>
</evidence>
<feature type="binding site" evidence="7">
    <location>
        <position position="460"/>
    </location>
    <ligand>
        <name>meso-2,6-diaminopimelate</name>
        <dbReference type="ChEBI" id="CHEBI:57791"/>
    </ligand>
</feature>
<feature type="binding site" evidence="7">
    <location>
        <position position="186"/>
    </location>
    <ligand>
        <name>UDP-N-acetyl-alpha-D-muramoyl-L-alanyl-D-glutamate</name>
        <dbReference type="ChEBI" id="CHEBI:83900"/>
    </ligand>
</feature>
<keyword evidence="7" id="KW-0547">Nucleotide-binding</keyword>
<feature type="modified residue" description="N6-carboxylysine" evidence="7">
    <location>
        <position position="218"/>
    </location>
</feature>
<dbReference type="InterPro" id="IPR000713">
    <property type="entry name" value="Mur_ligase_N"/>
</dbReference>
<evidence type="ECO:0000256" key="7">
    <source>
        <dbReference type="HAMAP-Rule" id="MF_00208"/>
    </source>
</evidence>
<evidence type="ECO:0000256" key="2">
    <source>
        <dbReference type="ARBA" id="ARBA00022618"/>
    </source>
</evidence>
<comment type="cofactor">
    <cofactor evidence="7">
        <name>Mg(2+)</name>
        <dbReference type="ChEBI" id="CHEBI:18420"/>
    </cofactor>
</comment>
<dbReference type="Pfam" id="PF08245">
    <property type="entry name" value="Mur_ligase_M"/>
    <property type="match status" value="1"/>
</dbReference>
<comment type="caution">
    <text evidence="7">Lacks conserved residue(s) required for the propagation of feature annotation.</text>
</comment>
<keyword evidence="5 7" id="KW-0131">Cell cycle</keyword>
<protein>
    <recommendedName>
        <fullName evidence="7">UDP-N-acetylmuramoyl-L-alanyl-D-glutamate--2,6-diaminopimelate ligase</fullName>
        <ecNumber evidence="7">6.3.2.13</ecNumber>
    </recommendedName>
    <alternativeName>
        <fullName evidence="7">Meso-A2pm-adding enzyme</fullName>
    </alternativeName>
    <alternativeName>
        <fullName evidence="7">Meso-diaminopimelate-adding enzyme</fullName>
    </alternativeName>
    <alternativeName>
        <fullName evidence="7">UDP-MurNAc-L-Ala-D-Glu:meso-diaminopimelate ligase</fullName>
    </alternativeName>
    <alternativeName>
        <fullName evidence="7">UDP-MurNAc-tripeptide synthetase</fullName>
    </alternativeName>
    <alternativeName>
        <fullName evidence="7">UDP-N-acetylmuramyl-tripeptide synthetase</fullName>
    </alternativeName>
</protein>
<dbReference type="Gene3D" id="3.40.1390.10">
    <property type="entry name" value="MurE/MurF, N-terminal domain"/>
    <property type="match status" value="1"/>
</dbReference>
<dbReference type="InterPro" id="IPR013221">
    <property type="entry name" value="Mur_ligase_cen"/>
</dbReference>
<organism evidence="12 13">
    <name type="scientific">Candidatus Magnetaquiglobus chichijimensis</name>
    <dbReference type="NCBI Taxonomy" id="3141448"/>
    <lineage>
        <taxon>Bacteria</taxon>
        <taxon>Pseudomonadati</taxon>
        <taxon>Pseudomonadota</taxon>
        <taxon>Magnetococcia</taxon>
        <taxon>Magnetococcales</taxon>
        <taxon>Candidatus Magnetaquicoccaceae</taxon>
        <taxon>Candidatus Magnetaquiglobus</taxon>
    </lineage>
</organism>